<protein>
    <submittedName>
        <fullName evidence="1">Uncharacterized protein</fullName>
    </submittedName>
</protein>
<organism evidence="1 2">
    <name type="scientific">Pyropia yezoensis</name>
    <name type="common">Susabi-nori</name>
    <name type="synonym">Porphyra yezoensis</name>
    <dbReference type="NCBI Taxonomy" id="2788"/>
    <lineage>
        <taxon>Eukaryota</taxon>
        <taxon>Rhodophyta</taxon>
        <taxon>Bangiophyceae</taxon>
        <taxon>Bangiales</taxon>
        <taxon>Bangiaceae</taxon>
        <taxon>Pyropia</taxon>
    </lineage>
</organism>
<gene>
    <name evidence="1" type="ORF">I4F81_006405</name>
</gene>
<keyword evidence="2" id="KW-1185">Reference proteome</keyword>
<accession>A0ACC3C0N5</accession>
<name>A0ACC3C0N5_PYRYE</name>
<proteinExistence type="predicted"/>
<sequence>MASCRRAAVALLAVFLAVATMASAQSSRMRTCADFIRASDSVLFYLLTDRSSIGGCYIQNWGGGSCALYAKSAVRGSGGDKGHPKNRRNGGTGCVGNSRSCYYRGSEYSLSSSDRADFCTSDPNHNVVAQIRHAMRTGACAMQKPPRCRQGLTNDHS</sequence>
<comment type="caution">
    <text evidence="1">The sequence shown here is derived from an EMBL/GenBank/DDBJ whole genome shotgun (WGS) entry which is preliminary data.</text>
</comment>
<dbReference type="Proteomes" id="UP000798662">
    <property type="component" value="Chromosome 2"/>
</dbReference>
<evidence type="ECO:0000313" key="2">
    <source>
        <dbReference type="Proteomes" id="UP000798662"/>
    </source>
</evidence>
<dbReference type="EMBL" id="CM020619">
    <property type="protein sequence ID" value="KAK1863851.1"/>
    <property type="molecule type" value="Genomic_DNA"/>
</dbReference>
<evidence type="ECO:0000313" key="1">
    <source>
        <dbReference type="EMBL" id="KAK1863851.1"/>
    </source>
</evidence>
<reference evidence="1" key="1">
    <citation type="submission" date="2019-11" db="EMBL/GenBank/DDBJ databases">
        <title>Nori genome reveals adaptations in red seaweeds to the harsh intertidal environment.</title>
        <authorList>
            <person name="Wang D."/>
            <person name="Mao Y."/>
        </authorList>
    </citation>
    <scope>NUCLEOTIDE SEQUENCE</scope>
    <source>
        <tissue evidence="1">Gametophyte</tissue>
    </source>
</reference>